<accession>D2TW61</accession>
<sequence length="80" mass="9316">MATNAKQGKQIEAFIFGEPISALERREIFDYLECVLIDNYYKPPISFEGLSRLFAPRRITAMRFMSNVIFSPVPLSHIRY</sequence>
<evidence type="ECO:0000313" key="1">
    <source>
        <dbReference type="EMBL" id="CBA71592.1"/>
    </source>
</evidence>
<evidence type="ECO:0000313" key="2">
    <source>
        <dbReference type="EMBL" id="QBY44956.1"/>
    </source>
</evidence>
<dbReference type="Proteomes" id="UP000295134">
    <property type="component" value="Chromosome"/>
</dbReference>
<name>D2TW61_9GAMM</name>
<proteinExistence type="predicted"/>
<organism evidence="1">
    <name type="scientific">Arsenophonus nasoniae</name>
    <name type="common">son-killer infecting Nasonia vitripennis</name>
    <dbReference type="NCBI Taxonomy" id="638"/>
    <lineage>
        <taxon>Bacteria</taxon>
        <taxon>Pseudomonadati</taxon>
        <taxon>Pseudomonadota</taxon>
        <taxon>Gammaproteobacteria</taxon>
        <taxon>Enterobacterales</taxon>
        <taxon>Morganellaceae</taxon>
        <taxon>Arsenophonus</taxon>
    </lineage>
</organism>
<dbReference type="AlphaFoldDB" id="D2TW61"/>
<gene>
    <name evidence="1" type="ORF">ARN_02790</name>
    <name evidence="2" type="ORF">ArsFIN_35430</name>
</gene>
<dbReference type="KEGG" id="ans:ArsFIN_35430"/>
<reference evidence="1" key="1">
    <citation type="journal article" date="2010" name="Insect Mol. Biol.">
        <title>The draft genome sequence of Arsenophonus nasoniae, son-killer bacterium of Nasonia vitripennis, reveals genes associated with virulence and symbiosis.</title>
        <authorList>
            <person name="Wilkes T."/>
            <person name="Darby A.C."/>
            <person name="Choi J."/>
            <person name="Colborne J.K."/>
            <person name="Werren J.H."/>
            <person name="Hurst G.D.D."/>
        </authorList>
    </citation>
    <scope>NUCLEOTIDE SEQUENCE</scope>
</reference>
<protein>
    <submittedName>
        <fullName evidence="1">Phage portal protein</fullName>
    </submittedName>
</protein>
<dbReference type="EMBL" id="FN545156">
    <property type="protein sequence ID" value="CBA71592.1"/>
    <property type="molecule type" value="Genomic_DNA"/>
</dbReference>
<evidence type="ECO:0000313" key="3">
    <source>
        <dbReference type="Proteomes" id="UP000295134"/>
    </source>
</evidence>
<reference evidence="2 3" key="2">
    <citation type="submission" date="2019-03" db="EMBL/GenBank/DDBJ databases">
        <title>Long-read sequencing reveals hyperdense prophage content in a complex bacterial symbiont genome.</title>
        <authorList>
            <person name="Frost C.L."/>
            <person name="Siozios S."/>
            <person name="Nadal-Jimenez P."/>
            <person name="Brockhurst M.A."/>
            <person name="King K.C."/>
            <person name="Darby A.C."/>
            <person name="Hurst G.D.D."/>
        </authorList>
    </citation>
    <scope>NUCLEOTIDE SEQUENCE [LARGE SCALE GENOMIC DNA]</scope>
    <source>
        <strain evidence="2 3">FIN</strain>
    </source>
</reference>
<dbReference type="EMBL" id="CP038613">
    <property type="protein sequence ID" value="QBY44956.1"/>
    <property type="molecule type" value="Genomic_DNA"/>
</dbReference>